<keyword evidence="6" id="KW-0868">Chloride</keyword>
<dbReference type="GO" id="GO:0034707">
    <property type="term" value="C:chloride channel complex"/>
    <property type="evidence" value="ECO:0007669"/>
    <property type="project" value="UniProtKB-KW"/>
</dbReference>
<evidence type="ECO:0000256" key="5">
    <source>
        <dbReference type="ARBA" id="ARBA00034769"/>
    </source>
</evidence>
<protein>
    <recommendedName>
        <fullName evidence="6">Bestrophin homolog</fullName>
    </recommendedName>
</protein>
<proteinExistence type="inferred from homology"/>
<evidence type="ECO:0000313" key="7">
    <source>
        <dbReference type="EMBL" id="JAI66253.1"/>
    </source>
</evidence>
<keyword evidence="6" id="KW-0869">Chloride channel</keyword>
<dbReference type="GO" id="GO:0005886">
    <property type="term" value="C:plasma membrane"/>
    <property type="evidence" value="ECO:0007669"/>
    <property type="project" value="UniProtKB-SubCell"/>
</dbReference>
<feature type="transmembrane region" description="Helical" evidence="6">
    <location>
        <begin position="127"/>
        <end position="146"/>
    </location>
</feature>
<dbReference type="Pfam" id="PF01062">
    <property type="entry name" value="Bestrophin"/>
    <property type="match status" value="1"/>
</dbReference>
<dbReference type="PANTHER" id="PTHR10736">
    <property type="entry name" value="BESTROPHIN"/>
    <property type="match status" value="1"/>
</dbReference>
<evidence type="ECO:0000256" key="4">
    <source>
        <dbReference type="ARBA" id="ARBA00023136"/>
    </source>
</evidence>
<evidence type="ECO:0000256" key="2">
    <source>
        <dbReference type="ARBA" id="ARBA00022692"/>
    </source>
</evidence>
<accession>A0A0P4WX07</accession>
<dbReference type="AlphaFoldDB" id="A0A0P4WX07"/>
<comment type="function">
    <text evidence="6">Forms chloride channels.</text>
</comment>
<feature type="transmembrane region" description="Helical" evidence="6">
    <location>
        <begin position="74"/>
        <end position="94"/>
    </location>
</feature>
<dbReference type="InterPro" id="IPR021134">
    <property type="entry name" value="Bestrophin-like"/>
</dbReference>
<dbReference type="PANTHER" id="PTHR10736:SF65">
    <property type="entry name" value="BESTROPHIN 1, ISOFORM C-RELATED"/>
    <property type="match status" value="1"/>
</dbReference>
<evidence type="ECO:0000256" key="6">
    <source>
        <dbReference type="RuleBase" id="RU363126"/>
    </source>
</evidence>
<evidence type="ECO:0000256" key="3">
    <source>
        <dbReference type="ARBA" id="ARBA00022989"/>
    </source>
</evidence>
<keyword evidence="6" id="KW-0407">Ion channel</keyword>
<keyword evidence="6" id="KW-1003">Cell membrane</keyword>
<keyword evidence="3 6" id="KW-1133">Transmembrane helix</keyword>
<keyword evidence="4 6" id="KW-0472">Membrane</keyword>
<keyword evidence="2 6" id="KW-0812">Transmembrane</keyword>
<feature type="transmembrane region" description="Helical" evidence="6">
    <location>
        <begin position="36"/>
        <end position="53"/>
    </location>
</feature>
<evidence type="ECO:0000256" key="1">
    <source>
        <dbReference type="ARBA" id="ARBA00004370"/>
    </source>
</evidence>
<comment type="subcellular location">
    <subcellularLocation>
        <location evidence="6">Cell membrane</location>
        <topology evidence="6">Multi-pass membrane protein</topology>
    </subcellularLocation>
    <subcellularLocation>
        <location evidence="1">Membrane</location>
    </subcellularLocation>
</comment>
<reference evidence="7" key="1">
    <citation type="submission" date="2015-09" db="EMBL/GenBank/DDBJ databases">
        <title>Scylla olivacea transcriptome.</title>
        <authorList>
            <person name="Ikhwanuddin M."/>
        </authorList>
    </citation>
    <scope>NUCLEOTIDE SEQUENCE</scope>
</reference>
<dbReference type="InterPro" id="IPR000615">
    <property type="entry name" value="Bestrophin"/>
</dbReference>
<keyword evidence="6" id="KW-0813">Transport</keyword>
<sequence>MTVQYIHRVASGSALMSFYLLKRWRGSVYKVVWKDLAVYLLIYYCISFVYRFGLGEQGRENFEKLVLHCARFQAVLPVSFVLGFYVTLVVGRWWETYRCLPWPDNTAILLATHLPGQGVEQVERRSILRYVVLCITLTLAAISPVVKDSLPTFEAMVKKGFLTDEEARMLEKHKADSGQQVAWVPIVWASRAVHRARREGRITTDLGHKSLVDEMLCLRSLCGRLLGYNSHNIPLVYAQVSSPLACCPVSLCLDGAPFLWLRYA</sequence>
<name>A0A0P4WX07_SCYOL</name>
<dbReference type="EMBL" id="GDRN01052754">
    <property type="protein sequence ID" value="JAI66253.1"/>
    <property type="molecule type" value="Transcribed_RNA"/>
</dbReference>
<dbReference type="GO" id="GO:0005254">
    <property type="term" value="F:chloride channel activity"/>
    <property type="evidence" value="ECO:0007669"/>
    <property type="project" value="UniProtKB-KW"/>
</dbReference>
<comment type="similarity">
    <text evidence="5 6">Belongs to the anion channel-forming bestrophin (TC 1.A.46) family. Calcium-sensitive chloride channel subfamily.</text>
</comment>
<organism evidence="7">
    <name type="scientific">Scylla olivacea</name>
    <name type="common">Orange mud crab</name>
    <name type="synonym">Cancer olivacea</name>
    <dbReference type="NCBI Taxonomy" id="85551"/>
    <lineage>
        <taxon>Eukaryota</taxon>
        <taxon>Metazoa</taxon>
        <taxon>Ecdysozoa</taxon>
        <taxon>Arthropoda</taxon>
        <taxon>Crustacea</taxon>
        <taxon>Multicrustacea</taxon>
        <taxon>Malacostraca</taxon>
        <taxon>Eumalacostraca</taxon>
        <taxon>Eucarida</taxon>
        <taxon>Decapoda</taxon>
        <taxon>Pleocyemata</taxon>
        <taxon>Brachyura</taxon>
        <taxon>Eubrachyura</taxon>
        <taxon>Portunoidea</taxon>
        <taxon>Portunidae</taxon>
        <taxon>Portuninae</taxon>
        <taxon>Scylla</taxon>
    </lineage>
</organism>
<keyword evidence="6" id="KW-0406">Ion transport</keyword>